<comment type="caution">
    <text evidence="1">The sequence shown here is derived from an EMBL/GenBank/DDBJ whole genome shotgun (WGS) entry which is preliminary data.</text>
</comment>
<evidence type="ECO:0000313" key="2">
    <source>
        <dbReference type="Proteomes" id="UP000192596"/>
    </source>
</evidence>
<dbReference type="OrthoDB" id="2922289at2759"/>
<accession>A0A1V8SXJ8</accession>
<dbReference type="STRING" id="1507870.A0A1V8SXJ8"/>
<dbReference type="EMBL" id="NAJO01000023">
    <property type="protein sequence ID" value="OQO03799.1"/>
    <property type="molecule type" value="Genomic_DNA"/>
</dbReference>
<dbReference type="AlphaFoldDB" id="A0A1V8SXJ8"/>
<sequence length="812" mass="93578">MATYTYEEVEHNRQTGRAPCKCCRLGTNVDWPIPKELSAPELRDLAISFSNTIFSNWTQLNAIMKRFELVLQKRWAKKSAKQRIQVLLQAWPGMSQTHRPDFEPFRNMKRRGQPRSTTCNATAQLWPHINQEDLVKGNLLPLYLNSRGRKLPEIFIGRDINDAHLGRGWTADVAEPYAMVFEGQRSPRTYGRIMGRTERLLWKNGNTLNPRLLGILGMEVQSELYRFLHACARIILHDFSDSQIFLAPHQPEPEPPRPDTSMGTWRTVTSYALEAPYGLPQRMDIPRMRLLVDSRFQAAEDHLFALREDPGYFLEQLKDWRVHDAKRSDGDTCRPCIWKHIASDMINDAMLNCFNWDRVSACLQKMRPFAVQIHNADKARCRLQPYDGHNWAFLQMMINRLLVRPIDHFEHGLPISPRMRHCYHLPHDDKTCKRHCQVPCSTTWNFKSSLGATAAEMRVDRMSSMLVCPVNSQIHGVKHIVDEMQYMFETDVEAASLVDGWLMERFSDLAVLVDLNYRVGDMLPWQIPTLYDAEDDFAYTDELVEKRFSDGCHSSKVLEGPIDTTFAYPFDKRRSKETVTQMRLAEKNLRTLWSDIDVHLGRYRLRLLYFVAQFSKRPFVDAPKTPIWRDSEVAIRTPGPQKVDETAAERVVPLTPISANKRSEFPHDAATKIKEKTRGTADPTTPPLTPPLAQNATTAVKPIALPRRVYKVISTLLPCAATALSNRSELSWDDFVYAFNALGLVPEKLYGSVWIFEPLPKGEGLVDVDRSIQFHEPKEVRRGNKIGTFMVKRLGRRLKRAFGWEGEMFVQE</sequence>
<name>A0A1V8SXJ8_9PEZI</name>
<dbReference type="InParanoid" id="A0A1V8SXJ8"/>
<organism evidence="1 2">
    <name type="scientific">Cryoendolithus antarcticus</name>
    <dbReference type="NCBI Taxonomy" id="1507870"/>
    <lineage>
        <taxon>Eukaryota</taxon>
        <taxon>Fungi</taxon>
        <taxon>Dikarya</taxon>
        <taxon>Ascomycota</taxon>
        <taxon>Pezizomycotina</taxon>
        <taxon>Dothideomycetes</taxon>
        <taxon>Dothideomycetidae</taxon>
        <taxon>Cladosporiales</taxon>
        <taxon>Cladosporiaceae</taxon>
        <taxon>Cryoendolithus</taxon>
    </lineage>
</organism>
<reference evidence="2" key="1">
    <citation type="submission" date="2017-03" db="EMBL/GenBank/DDBJ databases">
        <title>Genomes of endolithic fungi from Antarctica.</title>
        <authorList>
            <person name="Coleine C."/>
            <person name="Masonjones S."/>
            <person name="Stajich J.E."/>
        </authorList>
    </citation>
    <scope>NUCLEOTIDE SEQUENCE [LARGE SCALE GENOMIC DNA]</scope>
    <source>
        <strain evidence="2">CCFEE 5527</strain>
    </source>
</reference>
<dbReference type="PANTHER" id="PTHR40788:SF2">
    <property type="entry name" value="CLR5 DOMAIN-CONTAINING PROTEIN"/>
    <property type="match status" value="1"/>
</dbReference>
<protein>
    <submittedName>
        <fullName evidence="1">Uncharacterized protein</fullName>
    </submittedName>
</protein>
<dbReference type="PANTHER" id="PTHR40788">
    <property type="entry name" value="CLR5 DOMAIN-CONTAINING PROTEIN-RELATED"/>
    <property type="match status" value="1"/>
</dbReference>
<keyword evidence="2" id="KW-1185">Reference proteome</keyword>
<proteinExistence type="predicted"/>
<gene>
    <name evidence="1" type="ORF">B0A48_10439</name>
</gene>
<evidence type="ECO:0000313" key="1">
    <source>
        <dbReference type="EMBL" id="OQO03799.1"/>
    </source>
</evidence>
<dbReference type="Proteomes" id="UP000192596">
    <property type="component" value="Unassembled WGS sequence"/>
</dbReference>